<sequence>MLESEGGSSSDKIQRKRQARVRSQFKFRQDSEKNARSSPKVVQVQTRSVEIGTLESEVSSSSDKIRRKRHAGVRRWFKFRQDLEKKTCWSPKVVQVQTRSEEKGTLESEVSSRSDKIRRKGHVGVRRWSKFRQDPKKKACWSPKSVQVQTRSEEKGMLESKVSSSSDKIRRKGHVGVRRWFKFRHDP</sequence>
<evidence type="ECO:0000313" key="3">
    <source>
        <dbReference type="Proteomes" id="UP000050996"/>
    </source>
</evidence>
<evidence type="ECO:0000256" key="1">
    <source>
        <dbReference type="SAM" id="MobiDB-lite"/>
    </source>
</evidence>
<name>A0A0Q3TE86_9BACI</name>
<dbReference type="PATRIC" id="fig|1637975.4.peg.4972"/>
<feature type="region of interest" description="Disordered" evidence="1">
    <location>
        <begin position="1"/>
        <end position="44"/>
    </location>
</feature>
<feature type="region of interest" description="Disordered" evidence="1">
    <location>
        <begin position="139"/>
        <end position="170"/>
    </location>
</feature>
<feature type="compositionally biased region" description="Basic residues" evidence="1">
    <location>
        <begin position="14"/>
        <end position="25"/>
    </location>
</feature>
<evidence type="ECO:0000313" key="2">
    <source>
        <dbReference type="EMBL" id="KQL21429.1"/>
    </source>
</evidence>
<feature type="compositionally biased region" description="Polar residues" evidence="1">
    <location>
        <begin position="1"/>
        <end position="11"/>
    </location>
</feature>
<feature type="region of interest" description="Disordered" evidence="1">
    <location>
        <begin position="100"/>
        <end position="123"/>
    </location>
</feature>
<feature type="compositionally biased region" description="Basic and acidic residues" evidence="1">
    <location>
        <begin position="100"/>
        <end position="115"/>
    </location>
</feature>
<keyword evidence="3" id="KW-1185">Reference proteome</keyword>
<protein>
    <submittedName>
        <fullName evidence="2">Uncharacterized protein</fullName>
    </submittedName>
</protein>
<dbReference type="AlphaFoldDB" id="A0A0Q3TE86"/>
<accession>A0A0Q3TE86</accession>
<comment type="caution">
    <text evidence="2">The sequence shown here is derived from an EMBL/GenBank/DDBJ whole genome shotgun (WGS) entry which is preliminary data.</text>
</comment>
<dbReference type="Proteomes" id="UP000050996">
    <property type="component" value="Unassembled WGS sequence"/>
</dbReference>
<organism evidence="2 3">
    <name type="scientific">Cytobacillus solani</name>
    <dbReference type="NCBI Taxonomy" id="1637975"/>
    <lineage>
        <taxon>Bacteria</taxon>
        <taxon>Bacillati</taxon>
        <taxon>Bacillota</taxon>
        <taxon>Bacilli</taxon>
        <taxon>Bacillales</taxon>
        <taxon>Bacillaceae</taxon>
        <taxon>Cytobacillus</taxon>
    </lineage>
</organism>
<dbReference type="EMBL" id="LJIX01000006">
    <property type="protein sequence ID" value="KQL21429.1"/>
    <property type="molecule type" value="Genomic_DNA"/>
</dbReference>
<dbReference type="STRING" id="1637975.AN957_24670"/>
<gene>
    <name evidence="2" type="ORF">AN957_24670</name>
</gene>
<proteinExistence type="predicted"/>
<reference evidence="2 3" key="1">
    <citation type="submission" date="2015-09" db="EMBL/GenBank/DDBJ databases">
        <title>Genome sequencing project for genomic taxonomy and phylogenomics of Bacillus-like bacteria.</title>
        <authorList>
            <person name="Liu B."/>
            <person name="Wang J."/>
            <person name="Zhu Y."/>
            <person name="Liu G."/>
            <person name="Chen Q."/>
            <person name="Chen Z."/>
            <person name="Lan J."/>
            <person name="Che J."/>
            <person name="Ge C."/>
            <person name="Shi H."/>
            <person name="Pan Z."/>
            <person name="Liu X."/>
        </authorList>
    </citation>
    <scope>NUCLEOTIDE SEQUENCE [LARGE SCALE GENOMIC DNA]</scope>
    <source>
        <strain evidence="2 3">FJAT-18043</strain>
    </source>
</reference>